<dbReference type="AlphaFoldDB" id="A0A1C3RJF0"/>
<gene>
    <name evidence="1" type="ORF">MTBPR1_50158</name>
</gene>
<evidence type="ECO:0000313" key="1">
    <source>
        <dbReference type="EMBL" id="SCA57402.1"/>
    </source>
</evidence>
<dbReference type="STRING" id="1867952.MTBPR1_50158"/>
<evidence type="ECO:0000313" key="2">
    <source>
        <dbReference type="Proteomes" id="UP000231658"/>
    </source>
</evidence>
<accession>A0A1C3RJF0</accession>
<proteinExistence type="predicted"/>
<sequence>MPKKENPAFLKYGVRKVLDLTFMD</sequence>
<dbReference type="EMBL" id="FLYE01000044">
    <property type="protein sequence ID" value="SCA57402.1"/>
    <property type="molecule type" value="Genomic_DNA"/>
</dbReference>
<dbReference type="Proteomes" id="UP000231658">
    <property type="component" value="Unassembled WGS sequence"/>
</dbReference>
<name>A0A1C3RJF0_9PROT</name>
<reference evidence="1 2" key="1">
    <citation type="submission" date="2016-07" db="EMBL/GenBank/DDBJ databases">
        <authorList>
            <person name="Lefevre C.T."/>
        </authorList>
    </citation>
    <scope>NUCLEOTIDE SEQUENCE [LARGE SCALE GENOMIC DNA]</scope>
    <source>
        <strain evidence="1">PR1</strain>
    </source>
</reference>
<protein>
    <submittedName>
        <fullName evidence="1">Uncharacterized protein</fullName>
    </submittedName>
</protein>
<keyword evidence="2" id="KW-1185">Reference proteome</keyword>
<organism evidence="1 2">
    <name type="scientific">Candidatus Terasakiella magnetica</name>
    <dbReference type="NCBI Taxonomy" id="1867952"/>
    <lineage>
        <taxon>Bacteria</taxon>
        <taxon>Pseudomonadati</taxon>
        <taxon>Pseudomonadota</taxon>
        <taxon>Alphaproteobacteria</taxon>
        <taxon>Rhodospirillales</taxon>
        <taxon>Terasakiellaceae</taxon>
        <taxon>Terasakiella</taxon>
    </lineage>
</organism>